<sequence length="126" mass="13712">MEFFRLAPYQAMFLLLCVGAISGCSQGPVTFPITGSVTLDGKPLQDGTIMFSSTENGNEMAEGKIIEGTYTLECTAGAKTVQVGGYTAEKKIVPWQYLSQDSSLSANVSQEAEINFELTSKQKRRR</sequence>
<proteinExistence type="predicted"/>
<gene>
    <name evidence="1" type="ORF">DTL42_16220</name>
</gene>
<dbReference type="RefSeq" id="WP_147274304.1">
    <property type="nucleotide sequence ID" value="NZ_QPEX01000033.1"/>
</dbReference>
<protein>
    <recommendedName>
        <fullName evidence="3">Carboxypeptidase regulatory-like domain-containing protein</fullName>
    </recommendedName>
</protein>
<dbReference type="AlphaFoldDB" id="A0A368KNL4"/>
<organism evidence="1 2">
    <name type="scientific">Bremerella cremea</name>
    <dbReference type="NCBI Taxonomy" id="1031537"/>
    <lineage>
        <taxon>Bacteria</taxon>
        <taxon>Pseudomonadati</taxon>
        <taxon>Planctomycetota</taxon>
        <taxon>Planctomycetia</taxon>
        <taxon>Pirellulales</taxon>
        <taxon>Pirellulaceae</taxon>
        <taxon>Bremerella</taxon>
    </lineage>
</organism>
<evidence type="ECO:0000313" key="2">
    <source>
        <dbReference type="Proteomes" id="UP000253562"/>
    </source>
</evidence>
<evidence type="ECO:0000313" key="1">
    <source>
        <dbReference type="EMBL" id="RCS46033.1"/>
    </source>
</evidence>
<dbReference type="OrthoDB" id="291697at2"/>
<name>A0A368KNL4_9BACT</name>
<accession>A0A368KNL4</accession>
<dbReference type="PROSITE" id="PS51257">
    <property type="entry name" value="PROKAR_LIPOPROTEIN"/>
    <property type="match status" value="1"/>
</dbReference>
<dbReference type="EMBL" id="QPEX01000033">
    <property type="protein sequence ID" value="RCS46033.1"/>
    <property type="molecule type" value="Genomic_DNA"/>
</dbReference>
<reference evidence="1 2" key="1">
    <citation type="submission" date="2018-07" db="EMBL/GenBank/DDBJ databases">
        <title>Comparative genomes isolates from brazilian mangrove.</title>
        <authorList>
            <person name="De Araujo J.E."/>
            <person name="Taketani R.G."/>
            <person name="Silva M.C.P."/>
            <person name="Lourenco M.V."/>
            <person name="Oliveira V.M."/>
            <person name="Andreote F.D."/>
        </authorList>
    </citation>
    <scope>NUCLEOTIDE SEQUENCE [LARGE SCALE GENOMIC DNA]</scope>
    <source>
        <strain evidence="1 2">HEX PRIS-MGV</strain>
    </source>
</reference>
<evidence type="ECO:0008006" key="3">
    <source>
        <dbReference type="Google" id="ProtNLM"/>
    </source>
</evidence>
<comment type="caution">
    <text evidence="1">The sequence shown here is derived from an EMBL/GenBank/DDBJ whole genome shotgun (WGS) entry which is preliminary data.</text>
</comment>
<dbReference type="Proteomes" id="UP000253562">
    <property type="component" value="Unassembled WGS sequence"/>
</dbReference>